<proteinExistence type="inferred from homology"/>
<keyword evidence="6 10" id="KW-0808">Transferase</keyword>
<organism evidence="11 12">
    <name type="scientific">Rhodoferax ferrireducens</name>
    <dbReference type="NCBI Taxonomy" id="192843"/>
    <lineage>
        <taxon>Bacteria</taxon>
        <taxon>Pseudomonadati</taxon>
        <taxon>Pseudomonadota</taxon>
        <taxon>Betaproteobacteria</taxon>
        <taxon>Burkholderiales</taxon>
        <taxon>Comamonadaceae</taxon>
        <taxon>Rhodoferax</taxon>
    </lineage>
</organism>
<dbReference type="RefSeq" id="WP_310372239.1">
    <property type="nucleotide sequence ID" value="NZ_JAVDXT010000001.1"/>
</dbReference>
<comment type="catalytic activity">
    <reaction evidence="1 10">
        <text>Transfers a segment of a (1-&gt;4)-alpha-D-glucan to a new position in an acceptor, which may be glucose or a (1-&gt;4)-alpha-D-glucan.</text>
        <dbReference type="EC" id="2.4.1.25"/>
    </reaction>
</comment>
<comment type="caution">
    <text evidence="11">The sequence shown here is derived from an EMBL/GenBank/DDBJ whole genome shotgun (WGS) entry which is preliminary data.</text>
</comment>
<dbReference type="InterPro" id="IPR003385">
    <property type="entry name" value="Glyco_hydro_77"/>
</dbReference>
<gene>
    <name evidence="11" type="ORF">J2X19_001591</name>
</gene>
<evidence type="ECO:0000256" key="2">
    <source>
        <dbReference type="ARBA" id="ARBA00005684"/>
    </source>
</evidence>
<dbReference type="EC" id="2.4.1.25" evidence="3 10"/>
<evidence type="ECO:0000256" key="3">
    <source>
        <dbReference type="ARBA" id="ARBA00012560"/>
    </source>
</evidence>
<evidence type="ECO:0000313" key="12">
    <source>
        <dbReference type="Proteomes" id="UP001180487"/>
    </source>
</evidence>
<reference evidence="11 12" key="1">
    <citation type="submission" date="2023-07" db="EMBL/GenBank/DDBJ databases">
        <title>Sorghum-associated microbial communities from plants grown in Nebraska, USA.</title>
        <authorList>
            <person name="Schachtman D."/>
        </authorList>
    </citation>
    <scope>NUCLEOTIDE SEQUENCE [LARGE SCALE GENOMIC DNA]</scope>
    <source>
        <strain evidence="11 12">BE313</strain>
    </source>
</reference>
<dbReference type="Gene3D" id="3.20.20.80">
    <property type="entry name" value="Glycosidases"/>
    <property type="match status" value="1"/>
</dbReference>
<keyword evidence="7 10" id="KW-0119">Carbohydrate metabolism</keyword>
<dbReference type="PANTHER" id="PTHR32438">
    <property type="entry name" value="4-ALPHA-GLUCANOTRANSFERASE DPE1, CHLOROPLASTIC/AMYLOPLASTIC"/>
    <property type="match status" value="1"/>
</dbReference>
<dbReference type="NCBIfam" id="NF011080">
    <property type="entry name" value="PRK14508.1-3"/>
    <property type="match status" value="1"/>
</dbReference>
<name>A0ABU2C6H3_9BURK</name>
<evidence type="ECO:0000256" key="5">
    <source>
        <dbReference type="ARBA" id="ARBA00022676"/>
    </source>
</evidence>
<accession>A0ABU2C6H3</accession>
<keyword evidence="5 10" id="KW-0328">Glycosyltransferase</keyword>
<dbReference type="GO" id="GO:0004134">
    <property type="term" value="F:4-alpha-glucanotransferase activity"/>
    <property type="evidence" value="ECO:0007669"/>
    <property type="project" value="UniProtKB-EC"/>
</dbReference>
<evidence type="ECO:0000256" key="6">
    <source>
        <dbReference type="ARBA" id="ARBA00022679"/>
    </source>
</evidence>
<evidence type="ECO:0000256" key="1">
    <source>
        <dbReference type="ARBA" id="ARBA00000439"/>
    </source>
</evidence>
<evidence type="ECO:0000256" key="4">
    <source>
        <dbReference type="ARBA" id="ARBA00020295"/>
    </source>
</evidence>
<dbReference type="SUPFAM" id="SSF51445">
    <property type="entry name" value="(Trans)glycosidases"/>
    <property type="match status" value="1"/>
</dbReference>
<dbReference type="Proteomes" id="UP001180487">
    <property type="component" value="Unassembled WGS sequence"/>
</dbReference>
<evidence type="ECO:0000256" key="10">
    <source>
        <dbReference type="RuleBase" id="RU361207"/>
    </source>
</evidence>
<evidence type="ECO:0000256" key="7">
    <source>
        <dbReference type="ARBA" id="ARBA00023277"/>
    </source>
</evidence>
<dbReference type="Pfam" id="PF02446">
    <property type="entry name" value="Glyco_hydro_77"/>
    <property type="match status" value="1"/>
</dbReference>
<comment type="similarity">
    <text evidence="2 10">Belongs to the disproportionating enzyme family.</text>
</comment>
<dbReference type="InterPro" id="IPR017853">
    <property type="entry name" value="GH"/>
</dbReference>
<evidence type="ECO:0000256" key="8">
    <source>
        <dbReference type="ARBA" id="ARBA00031423"/>
    </source>
</evidence>
<dbReference type="EMBL" id="JAVDXT010000001">
    <property type="protein sequence ID" value="MDR7376933.1"/>
    <property type="molecule type" value="Genomic_DNA"/>
</dbReference>
<sequence>MASDLLNQRSAGVLLHPTSLPGPHGCGDFGPNAYYFVDWLHTAGQSLWQTLPLGPIGPGDSPYMGSSAFAGNPLLVAFEPLVERGWIAKDALIARFSDEKIDFSQVVPWRLHKLREAFAGFQQHATAADQQAFQAWLLTEKSWVADYTLFMALDQAHSPALWPEWPTALAQREPAALAAARAEHAAEIGFWGFVQWQFDVQWKQLKAYANQKNVHMVGDLPIFIAHHSSDCWSRPDLYELDASGNPNVIAGVPPDFFSETGQRWGNPLYNWAAMKADGYSWWIERVKRQLSLADVVRIDHFRGFVGYWEIPASEPTAVKGRWMPGPDYDLFAAIEAALGKLPIIAEDLGVITDEVVALRTRAGFPGMRILQFAFSDDASNNFLPHNYERDTVVYSGTHDNDTIQGWWADCTERERAYAGEYLHTDGSDVHWAMIRACAQSVANHAICQFQDVLGLDGSHRMNTPGTVGCWTWRFKWDWVNAAAAETLVRITAAARRTGFERLPLPAYPEGKNKP</sequence>
<evidence type="ECO:0000313" key="11">
    <source>
        <dbReference type="EMBL" id="MDR7376933.1"/>
    </source>
</evidence>
<evidence type="ECO:0000256" key="9">
    <source>
        <dbReference type="ARBA" id="ARBA00031501"/>
    </source>
</evidence>
<dbReference type="PANTHER" id="PTHR32438:SF5">
    <property type="entry name" value="4-ALPHA-GLUCANOTRANSFERASE DPE1, CHLOROPLASTIC_AMYLOPLASTIC"/>
    <property type="match status" value="1"/>
</dbReference>
<protein>
    <recommendedName>
        <fullName evidence="4 10">4-alpha-glucanotransferase</fullName>
        <ecNumber evidence="3 10">2.4.1.25</ecNumber>
    </recommendedName>
    <alternativeName>
        <fullName evidence="8 10">Amylomaltase</fullName>
    </alternativeName>
    <alternativeName>
        <fullName evidence="9 10">Disproportionating enzyme</fullName>
    </alternativeName>
</protein>
<keyword evidence="12" id="KW-1185">Reference proteome</keyword>
<dbReference type="NCBIfam" id="TIGR00217">
    <property type="entry name" value="malQ"/>
    <property type="match status" value="1"/>
</dbReference>